<name>A0ABZ0Q5U5_9LACO</name>
<evidence type="ECO:0000256" key="1">
    <source>
        <dbReference type="SAM" id="Phobius"/>
    </source>
</evidence>
<accession>A0ABZ0Q5U5</accession>
<keyword evidence="1" id="KW-0472">Membrane</keyword>
<dbReference type="PANTHER" id="PTHR38446">
    <property type="entry name" value="BLL0914 PROTEIN"/>
    <property type="match status" value="1"/>
</dbReference>
<sequence length="121" mass="13144">MTTFVIFLAALIGIEHLLIMLLEMFAGPNTQAKAFDLSPSFVKQPSAQVALGNQGIYNGALGLLIISTLFFFSGPTLITILRLLMFFVMIVGTYGGLTATKKIFSLQLLPATIVFILLFLV</sequence>
<dbReference type="Proteomes" id="UP001302696">
    <property type="component" value="Chromosome"/>
</dbReference>
<feature type="transmembrane region" description="Helical" evidence="1">
    <location>
        <begin position="56"/>
        <end position="73"/>
    </location>
</feature>
<proteinExistence type="predicted"/>
<dbReference type="EMBL" id="CP104778">
    <property type="protein sequence ID" value="WPC21508.1"/>
    <property type="molecule type" value="Genomic_DNA"/>
</dbReference>
<evidence type="ECO:0000313" key="3">
    <source>
        <dbReference type="Proteomes" id="UP001302696"/>
    </source>
</evidence>
<dbReference type="RefSeq" id="WP_063698049.1">
    <property type="nucleotide sequence ID" value="NZ_BBIM01000035.1"/>
</dbReference>
<protein>
    <submittedName>
        <fullName evidence="2">DUF1304 domain-containing protein</fullName>
    </submittedName>
</protein>
<gene>
    <name evidence="2" type="ORF">N6G96_09615</name>
</gene>
<evidence type="ECO:0000313" key="2">
    <source>
        <dbReference type="EMBL" id="WPC21508.1"/>
    </source>
</evidence>
<keyword evidence="3" id="KW-1185">Reference proteome</keyword>
<feature type="transmembrane region" description="Helical" evidence="1">
    <location>
        <begin position="80"/>
        <end position="97"/>
    </location>
</feature>
<keyword evidence="1" id="KW-0812">Transmembrane</keyword>
<feature type="transmembrane region" description="Helical" evidence="1">
    <location>
        <begin position="103"/>
        <end position="120"/>
    </location>
</feature>
<dbReference type="InterPro" id="IPR009732">
    <property type="entry name" value="DUF1304"/>
</dbReference>
<keyword evidence="1" id="KW-1133">Transmembrane helix</keyword>
<organism evidence="2 3">
    <name type="scientific">Pediococcus inopinatus</name>
    <dbReference type="NCBI Taxonomy" id="114090"/>
    <lineage>
        <taxon>Bacteria</taxon>
        <taxon>Bacillati</taxon>
        <taxon>Bacillota</taxon>
        <taxon>Bacilli</taxon>
        <taxon>Lactobacillales</taxon>
        <taxon>Lactobacillaceae</taxon>
        <taxon>Pediococcus</taxon>
    </lineage>
</organism>
<dbReference type="PANTHER" id="PTHR38446:SF1">
    <property type="entry name" value="BLL0914 PROTEIN"/>
    <property type="match status" value="1"/>
</dbReference>
<reference evidence="3" key="1">
    <citation type="submission" date="2024-06" db="EMBL/GenBank/DDBJ databases">
        <authorList>
            <person name="Chang H.C."/>
            <person name="Mun S.Y."/>
        </authorList>
    </citation>
    <scope>NUCLEOTIDE SEQUENCE [LARGE SCALE GENOMIC DNA]</scope>
    <source>
        <strain evidence="3">KT1</strain>
    </source>
</reference>
<dbReference type="Pfam" id="PF06993">
    <property type="entry name" value="DUF1304"/>
    <property type="match status" value="1"/>
</dbReference>